<dbReference type="Pfam" id="PF13568">
    <property type="entry name" value="OMP_b-brl_2"/>
    <property type="match status" value="1"/>
</dbReference>
<evidence type="ECO:0000313" key="4">
    <source>
        <dbReference type="Proteomes" id="UP000461730"/>
    </source>
</evidence>
<dbReference type="AlphaFoldDB" id="A0A7K1UB89"/>
<feature type="chain" id="PRO_5029675693" evidence="1">
    <location>
        <begin position="37"/>
        <end position="206"/>
    </location>
</feature>
<evidence type="ECO:0000256" key="1">
    <source>
        <dbReference type="SAM" id="SignalP"/>
    </source>
</evidence>
<gene>
    <name evidence="3" type="ORF">GO493_25515</name>
</gene>
<name>A0A7K1UB89_9BACT</name>
<proteinExistence type="predicted"/>
<protein>
    <submittedName>
        <fullName evidence="3">Outer membrane beta-barrel protein</fullName>
    </submittedName>
</protein>
<feature type="signal peptide" evidence="1">
    <location>
        <begin position="1"/>
        <end position="36"/>
    </location>
</feature>
<evidence type="ECO:0000259" key="2">
    <source>
        <dbReference type="Pfam" id="PF13568"/>
    </source>
</evidence>
<reference evidence="3 4" key="1">
    <citation type="submission" date="2019-12" db="EMBL/GenBank/DDBJ databases">
        <title>Chitinophaga sp. strain ysch24 (GDMCC 1.1355), whole genome shotgun sequence.</title>
        <authorList>
            <person name="Zhang X."/>
        </authorList>
    </citation>
    <scope>NUCLEOTIDE SEQUENCE [LARGE SCALE GENOMIC DNA]</scope>
    <source>
        <strain evidence="4">ysch24</strain>
    </source>
</reference>
<evidence type="ECO:0000313" key="3">
    <source>
        <dbReference type="EMBL" id="MVT11647.1"/>
    </source>
</evidence>
<feature type="domain" description="Outer membrane protein beta-barrel" evidence="2">
    <location>
        <begin position="35"/>
        <end position="183"/>
    </location>
</feature>
<dbReference type="Proteomes" id="UP000461730">
    <property type="component" value="Unassembled WGS sequence"/>
</dbReference>
<accession>A0A7K1UB89</accession>
<dbReference type="InterPro" id="IPR025665">
    <property type="entry name" value="Beta-barrel_OMP_2"/>
</dbReference>
<comment type="caution">
    <text evidence="3">The sequence shown here is derived from an EMBL/GenBank/DDBJ whole genome shotgun (WGS) entry which is preliminary data.</text>
</comment>
<keyword evidence="1" id="KW-0732">Signal</keyword>
<sequence>MGIEFVARRQTTMTNFFMKKVILTVAIACAVLSAQAQKVSFGVKSGLNISRVTKWDGANSRASVHAGGFVNIGLVKNLSLQPELLYSGQGFKYKPLNAEAVTRLHYINVPVMVQYRFIPEFFVEAGPQLGFLVAARQKVGDVLVDIKDSAKGVDAGMGFGAGYQFPMGIGVSARYMFGLTRVFEDTYESNKNAVAQVGLFYTIKTK</sequence>
<keyword evidence="4" id="KW-1185">Reference proteome</keyword>
<dbReference type="EMBL" id="WRXN01000015">
    <property type="protein sequence ID" value="MVT11647.1"/>
    <property type="molecule type" value="Genomic_DNA"/>
</dbReference>
<organism evidence="3 4">
    <name type="scientific">Chitinophaga tropicalis</name>
    <dbReference type="NCBI Taxonomy" id="2683588"/>
    <lineage>
        <taxon>Bacteria</taxon>
        <taxon>Pseudomonadati</taxon>
        <taxon>Bacteroidota</taxon>
        <taxon>Chitinophagia</taxon>
        <taxon>Chitinophagales</taxon>
        <taxon>Chitinophagaceae</taxon>
        <taxon>Chitinophaga</taxon>
    </lineage>
</organism>